<feature type="chain" id="PRO_5044896765" description="non-specific serine/threonine protein kinase" evidence="25">
    <location>
        <begin position="23"/>
        <end position="1187"/>
    </location>
</feature>
<dbReference type="GO" id="GO:0004674">
    <property type="term" value="F:protein serine/threonine kinase activity"/>
    <property type="evidence" value="ECO:0007669"/>
    <property type="project" value="UniProtKB-KW"/>
</dbReference>
<dbReference type="GO" id="GO:0051707">
    <property type="term" value="P:response to other organism"/>
    <property type="evidence" value="ECO:0007669"/>
    <property type="project" value="UniProtKB-ARBA"/>
</dbReference>
<evidence type="ECO:0000256" key="9">
    <source>
        <dbReference type="ARBA" id="ARBA00022614"/>
    </source>
</evidence>
<dbReference type="InterPro" id="IPR013210">
    <property type="entry name" value="LRR_N_plant-typ"/>
</dbReference>
<dbReference type="InterPro" id="IPR001611">
    <property type="entry name" value="Leu-rich_rpt"/>
</dbReference>
<dbReference type="InterPro" id="IPR017441">
    <property type="entry name" value="Protein_kinase_ATP_BS"/>
</dbReference>
<feature type="transmembrane region" description="Helical" evidence="24">
    <location>
        <begin position="850"/>
        <end position="871"/>
    </location>
</feature>
<dbReference type="FunFam" id="3.80.10.10:FF:000041">
    <property type="entry name" value="LRR receptor-like serine/threonine-protein kinase ERECTA"/>
    <property type="match status" value="3"/>
</dbReference>
<evidence type="ECO:0000256" key="21">
    <source>
        <dbReference type="ARBA" id="ARBA00047899"/>
    </source>
</evidence>
<evidence type="ECO:0000256" key="13">
    <source>
        <dbReference type="ARBA" id="ARBA00022737"/>
    </source>
</evidence>
<dbReference type="PROSITE" id="PS00108">
    <property type="entry name" value="PROTEIN_KINASE_ST"/>
    <property type="match status" value="1"/>
</dbReference>
<keyword evidence="20" id="KW-0325">Glycoprotein</keyword>
<keyword evidence="9" id="KW-0433">Leucine-rich repeat</keyword>
<dbReference type="SMART" id="SM00365">
    <property type="entry name" value="LRR_SD22"/>
    <property type="match status" value="6"/>
</dbReference>
<comment type="caution">
    <text evidence="27">The sequence shown here is derived from an EMBL/GenBank/DDBJ whole genome shotgun (WGS) entry which is preliminary data.</text>
</comment>
<dbReference type="SMART" id="SM00369">
    <property type="entry name" value="LRR_TYP"/>
    <property type="match status" value="10"/>
</dbReference>
<evidence type="ECO:0000256" key="5">
    <source>
        <dbReference type="ARBA" id="ARBA00012513"/>
    </source>
</evidence>
<dbReference type="InterPro" id="IPR055414">
    <property type="entry name" value="LRR_R13L4/SHOC2-like"/>
</dbReference>
<protein>
    <recommendedName>
        <fullName evidence="5">non-specific serine/threonine protein kinase</fullName>
        <ecNumber evidence="5">2.7.11.1</ecNumber>
    </recommendedName>
</protein>
<evidence type="ECO:0000256" key="10">
    <source>
        <dbReference type="ARBA" id="ARBA00022679"/>
    </source>
</evidence>
<keyword evidence="7" id="KW-0723">Serine/threonine-protein kinase</keyword>
<proteinExistence type="inferred from homology"/>
<evidence type="ECO:0000256" key="18">
    <source>
        <dbReference type="ARBA" id="ARBA00023136"/>
    </source>
</evidence>
<evidence type="ECO:0000256" key="4">
    <source>
        <dbReference type="ARBA" id="ARBA00009592"/>
    </source>
</evidence>
<dbReference type="InterPro" id="IPR032675">
    <property type="entry name" value="LRR_dom_sf"/>
</dbReference>
<feature type="binding site" evidence="23">
    <location>
        <position position="934"/>
    </location>
    <ligand>
        <name>ATP</name>
        <dbReference type="ChEBI" id="CHEBI:30616"/>
    </ligand>
</feature>
<dbReference type="Gene3D" id="1.10.510.10">
    <property type="entry name" value="Transferase(Phosphotransferase) domain 1"/>
    <property type="match status" value="1"/>
</dbReference>
<name>A0ABD1SKA6_9LAMI</name>
<evidence type="ECO:0000256" key="14">
    <source>
        <dbReference type="ARBA" id="ARBA00022741"/>
    </source>
</evidence>
<dbReference type="Gene3D" id="3.30.200.20">
    <property type="entry name" value="Phosphorylase Kinase, domain 1"/>
    <property type="match status" value="1"/>
</dbReference>
<evidence type="ECO:0000256" key="19">
    <source>
        <dbReference type="ARBA" id="ARBA00023170"/>
    </source>
</evidence>
<dbReference type="AlphaFoldDB" id="A0ABD1SKA6"/>
<evidence type="ECO:0000256" key="17">
    <source>
        <dbReference type="ARBA" id="ARBA00022989"/>
    </source>
</evidence>
<dbReference type="FunFam" id="3.80.10.10:FF:000275">
    <property type="entry name" value="Leucine-rich repeat receptor-like protein kinase"/>
    <property type="match status" value="1"/>
</dbReference>
<dbReference type="GO" id="GO:0006952">
    <property type="term" value="P:defense response"/>
    <property type="evidence" value="ECO:0007669"/>
    <property type="project" value="UniProtKB-ARBA"/>
</dbReference>
<dbReference type="SUPFAM" id="SSF52047">
    <property type="entry name" value="RNI-like"/>
    <property type="match status" value="2"/>
</dbReference>
<dbReference type="PANTHER" id="PTHR48053:SF47">
    <property type="entry name" value="RECEPTOR KINASE-LIKE PROTEIN XA21"/>
    <property type="match status" value="1"/>
</dbReference>
<evidence type="ECO:0000256" key="12">
    <source>
        <dbReference type="ARBA" id="ARBA00022729"/>
    </source>
</evidence>
<dbReference type="InterPro" id="IPR011009">
    <property type="entry name" value="Kinase-like_dom_sf"/>
</dbReference>
<dbReference type="PROSITE" id="PS51257">
    <property type="entry name" value="PROKAR_LIPOPROTEIN"/>
    <property type="match status" value="1"/>
</dbReference>
<evidence type="ECO:0000256" key="25">
    <source>
        <dbReference type="SAM" id="SignalP"/>
    </source>
</evidence>
<dbReference type="Pfam" id="PF23598">
    <property type="entry name" value="LRR_14"/>
    <property type="match status" value="1"/>
</dbReference>
<accession>A0ABD1SKA6</accession>
<keyword evidence="17 24" id="KW-1133">Transmembrane helix</keyword>
<dbReference type="GO" id="GO:0005524">
    <property type="term" value="F:ATP binding"/>
    <property type="evidence" value="ECO:0007669"/>
    <property type="project" value="UniProtKB-UniRule"/>
</dbReference>
<keyword evidence="16 23" id="KW-0067">ATP-binding</keyword>
<dbReference type="EMBL" id="JBFOLJ010000010">
    <property type="protein sequence ID" value="KAL2501152.1"/>
    <property type="molecule type" value="Genomic_DNA"/>
</dbReference>
<feature type="signal peptide" evidence="25">
    <location>
        <begin position="1"/>
        <end position="22"/>
    </location>
</feature>
<evidence type="ECO:0000256" key="22">
    <source>
        <dbReference type="ARBA" id="ARBA00048679"/>
    </source>
</evidence>
<dbReference type="FunFam" id="1.10.510.10:FF:000358">
    <property type="entry name" value="Putative leucine-rich repeat receptor-like serine/threonine-protein kinase"/>
    <property type="match status" value="1"/>
</dbReference>
<gene>
    <name evidence="27" type="ORF">Fot_35000</name>
</gene>
<keyword evidence="14 23" id="KW-0547">Nucleotide-binding</keyword>
<evidence type="ECO:0000256" key="16">
    <source>
        <dbReference type="ARBA" id="ARBA00022840"/>
    </source>
</evidence>
<dbReference type="PROSITE" id="PS00107">
    <property type="entry name" value="PROTEIN_KINASE_ATP"/>
    <property type="match status" value="1"/>
</dbReference>
<feature type="domain" description="Protein kinase" evidence="26">
    <location>
        <begin position="906"/>
        <end position="1183"/>
    </location>
</feature>
<keyword evidence="6" id="KW-1003">Cell membrane</keyword>
<evidence type="ECO:0000256" key="11">
    <source>
        <dbReference type="ARBA" id="ARBA00022692"/>
    </source>
</evidence>
<evidence type="ECO:0000313" key="28">
    <source>
        <dbReference type="Proteomes" id="UP001604277"/>
    </source>
</evidence>
<evidence type="ECO:0000256" key="2">
    <source>
        <dbReference type="ARBA" id="ARBA00004479"/>
    </source>
</evidence>
<dbReference type="Pfam" id="PF08263">
    <property type="entry name" value="LRRNT_2"/>
    <property type="match status" value="1"/>
</dbReference>
<keyword evidence="28" id="KW-1185">Reference proteome</keyword>
<dbReference type="InterPro" id="IPR003591">
    <property type="entry name" value="Leu-rich_rpt_typical-subtyp"/>
</dbReference>
<keyword evidence="18 24" id="KW-0472">Membrane</keyword>
<keyword evidence="11 24" id="KW-0812">Transmembrane</keyword>
<evidence type="ECO:0000313" key="27">
    <source>
        <dbReference type="EMBL" id="KAL2501152.1"/>
    </source>
</evidence>
<comment type="subcellular location">
    <subcellularLocation>
        <location evidence="1">Cell membrane</location>
        <topology evidence="1">Single-pass membrane protein</topology>
    </subcellularLocation>
    <subcellularLocation>
        <location evidence="2">Membrane</location>
        <topology evidence="2">Single-pass type I membrane protein</topology>
    </subcellularLocation>
</comment>
<evidence type="ECO:0000256" key="3">
    <source>
        <dbReference type="ARBA" id="ARBA00008684"/>
    </source>
</evidence>
<keyword evidence="19" id="KW-0675">Receptor</keyword>
<sequence>MERAYTFPLVILLACCVTACMAKNMNISTDESALLAFKSRMISTIDPSNILIKKWSVSTPVCVWIGVTCGLRHQRVTALDISSMNLGGNIPSQLGNLSFLVSINLSINYFYGSLPRELIQLRRLKIIDFGFNSFSGQIPSWFGFLQNLQLLNLRNNSFTGFIPPSLSNISMLQDLDLSFNPLQGKIPEEIGNLHNLKTLKLQYNRLTGLIPLTIFNLSTLENLFFTGNNLSGNLPVDICRGLPRIKVLRLSSNELDGEIPSNLSECSLLQLLSLSYNKFRGSIPSEIGRIRTLQILYLGSNDLSGAIPPELGNLENLVELDMPDNFLAGSIPASIFNISSLKRINIGQNNLSGTLQANICSNCSQLEKVYLHVNELISVLDNQLSGNLDHLVLGYELPNLEELYLDNNNFHGGIPNSIANSSKLTVISLIYNKFRGSIPSEIGRIRTLQYLYLGSNDLSGAIPPELGNLENLVELDMTENFLVGSIPASIFNISSLKFFNIARNNLSGTLPANICSNSSKLTTIVLFDNNFISESPELSFITSFTKCRYLINLSFGDNPLNGILPVSVGNLSTSLQYLYAYNCDLWGSIPKEIGNLSSLITLSLFGNQLSGSIPTSVVNLQKLQGLFLDDNKISGSIPDTLCELRNLNQLLLSQNLITGAIPDCIGNITTLRTLNIDANRLTSSIPASLWLQNYLLELNLSSNFLSGSLPQQIGNLKVAILIDLSVNRFSGSIPSTIGHLQSLSDLSLAHNTLQGSIPESMGKLVSMERLDLSYNNLFGNIPKSFEALRYLTYLDVSFNDLSGEVPSGGPFKNFSSQSFISNEGLCGDPIYGLPPCHTTGPKRRNLKLRVVFSLLGITVLITIAMALAYAVGRYRRKNLVENTTNFALGTTRRVSYYALMQATQGYSENHLLGSGSFGSVYRGTLNDGRDVAVKVFDLQNQNAFRSFDVECEVLRNLRHRNLCKVISTCSNQDFKALVLEYMSNGSLEKWLYSDDFLLDNLQRINIMIDVACALEYLHYGYSTYIVHCDLKPSNVLLDEDMVAHLSDFGIAKLLGEGESNALTITMGTLGYIAPEYGLEGSVSIRCDVYSYGIMLMEVFTRMKPSSEIFSGELSLRSWINDSMPNAITRIIDSNLLGPEEDDYTEKLKCLSSIMELALNCSMESANERVNMKDVVVALKKIRFQLLT</sequence>
<dbReference type="PROSITE" id="PS50011">
    <property type="entry name" value="PROTEIN_KINASE_DOM"/>
    <property type="match status" value="1"/>
</dbReference>
<dbReference type="FunFam" id="3.80.10.10:FF:000095">
    <property type="entry name" value="LRR receptor-like serine/threonine-protein kinase GSO1"/>
    <property type="match status" value="1"/>
</dbReference>
<keyword evidence="13" id="KW-0677">Repeat</keyword>
<keyword evidence="10" id="KW-0808">Transferase</keyword>
<evidence type="ECO:0000256" key="1">
    <source>
        <dbReference type="ARBA" id="ARBA00004162"/>
    </source>
</evidence>
<dbReference type="InterPro" id="IPR000719">
    <property type="entry name" value="Prot_kinase_dom"/>
</dbReference>
<organism evidence="27 28">
    <name type="scientific">Forsythia ovata</name>
    <dbReference type="NCBI Taxonomy" id="205694"/>
    <lineage>
        <taxon>Eukaryota</taxon>
        <taxon>Viridiplantae</taxon>
        <taxon>Streptophyta</taxon>
        <taxon>Embryophyta</taxon>
        <taxon>Tracheophyta</taxon>
        <taxon>Spermatophyta</taxon>
        <taxon>Magnoliopsida</taxon>
        <taxon>eudicotyledons</taxon>
        <taxon>Gunneridae</taxon>
        <taxon>Pentapetalae</taxon>
        <taxon>asterids</taxon>
        <taxon>lamiids</taxon>
        <taxon>Lamiales</taxon>
        <taxon>Oleaceae</taxon>
        <taxon>Forsythieae</taxon>
        <taxon>Forsythia</taxon>
    </lineage>
</organism>
<keyword evidence="12 25" id="KW-0732">Signal</keyword>
<evidence type="ECO:0000256" key="20">
    <source>
        <dbReference type="ARBA" id="ARBA00023180"/>
    </source>
</evidence>
<evidence type="ECO:0000256" key="24">
    <source>
        <dbReference type="SAM" id="Phobius"/>
    </source>
</evidence>
<dbReference type="EC" id="2.7.11.1" evidence="5"/>
<dbReference type="InterPro" id="IPR008271">
    <property type="entry name" value="Ser/Thr_kinase_AS"/>
</dbReference>
<dbReference type="Pfam" id="PF00069">
    <property type="entry name" value="Pkinase"/>
    <property type="match status" value="1"/>
</dbReference>
<dbReference type="Proteomes" id="UP001604277">
    <property type="component" value="Unassembled WGS sequence"/>
</dbReference>
<comment type="similarity">
    <text evidence="4">Belongs to the RLP family.</text>
</comment>
<dbReference type="PANTHER" id="PTHR48053">
    <property type="entry name" value="LEUCINE RICH REPEAT FAMILY PROTEIN, EXPRESSED"/>
    <property type="match status" value="1"/>
</dbReference>
<evidence type="ECO:0000256" key="6">
    <source>
        <dbReference type="ARBA" id="ARBA00022475"/>
    </source>
</evidence>
<evidence type="ECO:0000259" key="26">
    <source>
        <dbReference type="PROSITE" id="PS50011"/>
    </source>
</evidence>
<comment type="similarity">
    <text evidence="3">Belongs to the protein kinase superfamily. Ser/Thr protein kinase family.</text>
</comment>
<dbReference type="Gene3D" id="3.80.10.10">
    <property type="entry name" value="Ribonuclease Inhibitor"/>
    <property type="match status" value="5"/>
</dbReference>
<comment type="catalytic activity">
    <reaction evidence="21">
        <text>L-threonyl-[protein] + ATP = O-phospho-L-threonyl-[protein] + ADP + H(+)</text>
        <dbReference type="Rhea" id="RHEA:46608"/>
        <dbReference type="Rhea" id="RHEA-COMP:11060"/>
        <dbReference type="Rhea" id="RHEA-COMP:11605"/>
        <dbReference type="ChEBI" id="CHEBI:15378"/>
        <dbReference type="ChEBI" id="CHEBI:30013"/>
        <dbReference type="ChEBI" id="CHEBI:30616"/>
        <dbReference type="ChEBI" id="CHEBI:61977"/>
        <dbReference type="ChEBI" id="CHEBI:456216"/>
        <dbReference type="EC" id="2.7.11.1"/>
    </reaction>
</comment>
<keyword evidence="8" id="KW-0597">Phosphoprotein</keyword>
<dbReference type="InterPro" id="IPR051716">
    <property type="entry name" value="Plant_RL_S/T_kinase"/>
</dbReference>
<reference evidence="28" key="1">
    <citation type="submission" date="2024-07" db="EMBL/GenBank/DDBJ databases">
        <title>Two chromosome-level genome assemblies of Korean endemic species Abeliophyllum distichum and Forsythia ovata (Oleaceae).</title>
        <authorList>
            <person name="Jang H."/>
        </authorList>
    </citation>
    <scope>NUCLEOTIDE SEQUENCE [LARGE SCALE GENOMIC DNA]</scope>
</reference>
<comment type="catalytic activity">
    <reaction evidence="22">
        <text>L-seryl-[protein] + ATP = O-phospho-L-seryl-[protein] + ADP + H(+)</text>
        <dbReference type="Rhea" id="RHEA:17989"/>
        <dbReference type="Rhea" id="RHEA-COMP:9863"/>
        <dbReference type="Rhea" id="RHEA-COMP:11604"/>
        <dbReference type="ChEBI" id="CHEBI:15378"/>
        <dbReference type="ChEBI" id="CHEBI:29999"/>
        <dbReference type="ChEBI" id="CHEBI:30616"/>
        <dbReference type="ChEBI" id="CHEBI:83421"/>
        <dbReference type="ChEBI" id="CHEBI:456216"/>
        <dbReference type="EC" id="2.7.11.1"/>
    </reaction>
</comment>
<evidence type="ECO:0000256" key="15">
    <source>
        <dbReference type="ARBA" id="ARBA00022777"/>
    </source>
</evidence>
<dbReference type="Pfam" id="PF13855">
    <property type="entry name" value="LRR_8"/>
    <property type="match status" value="3"/>
</dbReference>
<dbReference type="Pfam" id="PF00560">
    <property type="entry name" value="LRR_1"/>
    <property type="match status" value="5"/>
</dbReference>
<dbReference type="SMART" id="SM00220">
    <property type="entry name" value="S_TKc"/>
    <property type="match status" value="1"/>
</dbReference>
<evidence type="ECO:0000256" key="7">
    <source>
        <dbReference type="ARBA" id="ARBA00022527"/>
    </source>
</evidence>
<dbReference type="GO" id="GO:0005886">
    <property type="term" value="C:plasma membrane"/>
    <property type="evidence" value="ECO:0007669"/>
    <property type="project" value="UniProtKB-SubCell"/>
</dbReference>
<evidence type="ECO:0000256" key="23">
    <source>
        <dbReference type="PROSITE-ProRule" id="PRU10141"/>
    </source>
</evidence>
<evidence type="ECO:0000256" key="8">
    <source>
        <dbReference type="ARBA" id="ARBA00022553"/>
    </source>
</evidence>
<keyword evidence="15" id="KW-0418">Kinase</keyword>
<dbReference type="SUPFAM" id="SSF56112">
    <property type="entry name" value="Protein kinase-like (PK-like)"/>
    <property type="match status" value="1"/>
</dbReference>
<dbReference type="FunFam" id="3.30.200.20:FF:000661">
    <property type="entry name" value="Serine-threonine protein kinase plant-type"/>
    <property type="match status" value="1"/>
</dbReference>